<evidence type="ECO:0000313" key="6">
    <source>
        <dbReference type="Proteomes" id="UP001500074"/>
    </source>
</evidence>
<keyword evidence="6" id="KW-1185">Reference proteome</keyword>
<sequence>MNLQDSCIIRHFNHFCRLSDDDKKLLLRLEESPGHVKAGSVLWQEEDPASEFCTLSRGWAYSYRNLGDGSRQILEIYLPGDIIGLREFAFSQRLAGVAMIDDGVICHFPHRRLLDIFNQSTTLTAILFAISSRQQALLTERLVNLARRTAHQKLAHFIYEMYLRLLQTGALSDGDFRLPLSQEQLADTLGLSAVHVSRTFSAFREQGLVLRERHHVTLPDPEALARVAEFDDCYLNDSVRPIFFDGTEAAMRMSNAHSGDEGPVPK</sequence>
<dbReference type="Gene3D" id="2.60.120.10">
    <property type="entry name" value="Jelly Rolls"/>
    <property type="match status" value="1"/>
</dbReference>
<evidence type="ECO:0000256" key="1">
    <source>
        <dbReference type="ARBA" id="ARBA00023015"/>
    </source>
</evidence>
<evidence type="ECO:0000256" key="2">
    <source>
        <dbReference type="ARBA" id="ARBA00023125"/>
    </source>
</evidence>
<dbReference type="SMART" id="SM00100">
    <property type="entry name" value="cNMP"/>
    <property type="match status" value="1"/>
</dbReference>
<evidence type="ECO:0000259" key="4">
    <source>
        <dbReference type="PROSITE" id="PS51063"/>
    </source>
</evidence>
<reference evidence="6" key="1">
    <citation type="journal article" date="2019" name="Int. J. Syst. Evol. Microbiol.">
        <title>The Global Catalogue of Microorganisms (GCM) 10K type strain sequencing project: providing services to taxonomists for standard genome sequencing and annotation.</title>
        <authorList>
            <consortium name="The Broad Institute Genomics Platform"/>
            <consortium name="The Broad Institute Genome Sequencing Center for Infectious Disease"/>
            <person name="Wu L."/>
            <person name="Ma J."/>
        </authorList>
    </citation>
    <scope>NUCLEOTIDE SEQUENCE [LARGE SCALE GENOMIC DNA]</scope>
    <source>
        <strain evidence="6">JCM 18472</strain>
    </source>
</reference>
<accession>A0ABP9R4H1</accession>
<dbReference type="Pfam" id="PF00027">
    <property type="entry name" value="cNMP_binding"/>
    <property type="match status" value="1"/>
</dbReference>
<evidence type="ECO:0000313" key="5">
    <source>
        <dbReference type="EMBL" id="GAA5171415.1"/>
    </source>
</evidence>
<evidence type="ECO:0000256" key="3">
    <source>
        <dbReference type="ARBA" id="ARBA00023163"/>
    </source>
</evidence>
<dbReference type="PANTHER" id="PTHR24567">
    <property type="entry name" value="CRP FAMILY TRANSCRIPTIONAL REGULATORY PROTEIN"/>
    <property type="match status" value="1"/>
</dbReference>
<dbReference type="InterPro" id="IPR036388">
    <property type="entry name" value="WH-like_DNA-bd_sf"/>
</dbReference>
<dbReference type="CDD" id="cd00092">
    <property type="entry name" value="HTH_CRP"/>
    <property type="match status" value="1"/>
</dbReference>
<dbReference type="PANTHER" id="PTHR24567:SF26">
    <property type="entry name" value="REGULATORY PROTEIN YEIL"/>
    <property type="match status" value="1"/>
</dbReference>
<keyword evidence="3" id="KW-0804">Transcription</keyword>
<dbReference type="EMBL" id="BAABKI010000009">
    <property type="protein sequence ID" value="GAA5171415.1"/>
    <property type="molecule type" value="Genomic_DNA"/>
</dbReference>
<name>A0ABP9R4H1_9GAMM</name>
<comment type="caution">
    <text evidence="5">The sequence shown here is derived from an EMBL/GenBank/DDBJ whole genome shotgun (WGS) entry which is preliminary data.</text>
</comment>
<proteinExistence type="predicted"/>
<dbReference type="Gene3D" id="1.10.10.10">
    <property type="entry name" value="Winged helix-like DNA-binding domain superfamily/Winged helix DNA-binding domain"/>
    <property type="match status" value="1"/>
</dbReference>
<protein>
    <submittedName>
        <fullName evidence="5">Crp/Fnr family transcriptional regulator</fullName>
    </submittedName>
</protein>
<dbReference type="InterPro" id="IPR000595">
    <property type="entry name" value="cNMP-bd_dom"/>
</dbReference>
<keyword evidence="1" id="KW-0805">Transcription regulation</keyword>
<dbReference type="InterPro" id="IPR014710">
    <property type="entry name" value="RmlC-like_jellyroll"/>
</dbReference>
<dbReference type="InterPro" id="IPR012318">
    <property type="entry name" value="HTH_CRP"/>
</dbReference>
<dbReference type="CDD" id="cd00038">
    <property type="entry name" value="CAP_ED"/>
    <property type="match status" value="1"/>
</dbReference>
<gene>
    <name evidence="5" type="ORF">GCM10023342_06180</name>
</gene>
<dbReference type="RefSeq" id="WP_084173581.1">
    <property type="nucleotide sequence ID" value="NZ_BAABKI010000009.1"/>
</dbReference>
<dbReference type="InterPro" id="IPR018490">
    <property type="entry name" value="cNMP-bd_dom_sf"/>
</dbReference>
<dbReference type="Pfam" id="PF13545">
    <property type="entry name" value="HTH_Crp_2"/>
    <property type="match status" value="1"/>
</dbReference>
<dbReference type="SUPFAM" id="SSF51206">
    <property type="entry name" value="cAMP-binding domain-like"/>
    <property type="match status" value="1"/>
</dbReference>
<organism evidence="5 6">
    <name type="scientific">Modicisalibacter zincidurans</name>
    <dbReference type="NCBI Taxonomy" id="1178777"/>
    <lineage>
        <taxon>Bacteria</taxon>
        <taxon>Pseudomonadati</taxon>
        <taxon>Pseudomonadota</taxon>
        <taxon>Gammaproteobacteria</taxon>
        <taxon>Oceanospirillales</taxon>
        <taxon>Halomonadaceae</taxon>
        <taxon>Modicisalibacter</taxon>
    </lineage>
</organism>
<dbReference type="SUPFAM" id="SSF46785">
    <property type="entry name" value="Winged helix' DNA-binding domain"/>
    <property type="match status" value="1"/>
</dbReference>
<dbReference type="PROSITE" id="PS51063">
    <property type="entry name" value="HTH_CRP_2"/>
    <property type="match status" value="1"/>
</dbReference>
<dbReference type="SMART" id="SM00419">
    <property type="entry name" value="HTH_CRP"/>
    <property type="match status" value="1"/>
</dbReference>
<feature type="domain" description="HTH crp-type" evidence="4">
    <location>
        <begin position="148"/>
        <end position="222"/>
    </location>
</feature>
<dbReference type="Proteomes" id="UP001500074">
    <property type="component" value="Unassembled WGS sequence"/>
</dbReference>
<keyword evidence="2" id="KW-0238">DNA-binding</keyword>
<dbReference type="InterPro" id="IPR036390">
    <property type="entry name" value="WH_DNA-bd_sf"/>
</dbReference>
<dbReference type="InterPro" id="IPR050397">
    <property type="entry name" value="Env_Response_Regulators"/>
</dbReference>